<dbReference type="GO" id="GO:0008955">
    <property type="term" value="F:peptidoglycan glycosyltransferase activity"/>
    <property type="evidence" value="ECO:0007669"/>
    <property type="project" value="UniProtKB-EC"/>
</dbReference>
<dbReference type="PANTHER" id="PTHR32282:SF27">
    <property type="entry name" value="PENICILLIN-BINDING PROTEIN 1A"/>
    <property type="match status" value="1"/>
</dbReference>
<comment type="similarity">
    <text evidence="3">In the C-terminal section; belongs to the transpeptidase family.</text>
</comment>
<evidence type="ECO:0000256" key="3">
    <source>
        <dbReference type="ARBA" id="ARBA00007090"/>
    </source>
</evidence>
<evidence type="ECO:0000256" key="22">
    <source>
        <dbReference type="ARBA" id="ARBA00023316"/>
    </source>
</evidence>
<dbReference type="SUPFAM" id="SSF53955">
    <property type="entry name" value="Lysozyme-like"/>
    <property type="match status" value="1"/>
</dbReference>
<keyword evidence="7" id="KW-1003">Cell membrane</keyword>
<dbReference type="GO" id="GO:0006508">
    <property type="term" value="P:proteolysis"/>
    <property type="evidence" value="ECO:0007669"/>
    <property type="project" value="UniProtKB-KW"/>
</dbReference>
<dbReference type="InterPro" id="IPR012340">
    <property type="entry name" value="NA-bd_OB-fold"/>
</dbReference>
<dbReference type="GO" id="GO:0046677">
    <property type="term" value="P:response to antibiotic"/>
    <property type="evidence" value="ECO:0007669"/>
    <property type="project" value="UniProtKB-KW"/>
</dbReference>
<evidence type="ECO:0000256" key="9">
    <source>
        <dbReference type="ARBA" id="ARBA00022645"/>
    </source>
</evidence>
<keyword evidence="8" id="KW-0997">Cell inner membrane</keyword>
<keyword evidence="18 27" id="KW-1133">Transmembrane helix</keyword>
<evidence type="ECO:0000256" key="5">
    <source>
        <dbReference type="ARBA" id="ARBA00012448"/>
    </source>
</evidence>
<keyword evidence="17" id="KW-0573">Peptidoglycan synthesis</keyword>
<dbReference type="Gene3D" id="2.40.50.140">
    <property type="entry name" value="Nucleic acid-binding proteins"/>
    <property type="match status" value="1"/>
</dbReference>
<comment type="subcellular location">
    <subcellularLocation>
        <location evidence="1">Cell inner membrane</location>
        <topology evidence="1">Single-pass type II membrane protein</topology>
    </subcellularLocation>
</comment>
<evidence type="ECO:0000256" key="17">
    <source>
        <dbReference type="ARBA" id="ARBA00022984"/>
    </source>
</evidence>
<feature type="transmembrane region" description="Helical" evidence="27">
    <location>
        <begin position="44"/>
        <end position="74"/>
    </location>
</feature>
<dbReference type="GO" id="GO:0008658">
    <property type="term" value="F:penicillin binding"/>
    <property type="evidence" value="ECO:0007669"/>
    <property type="project" value="InterPro"/>
</dbReference>
<dbReference type="AlphaFoldDB" id="A0AB72UE03"/>
<dbReference type="Gene3D" id="3.40.710.10">
    <property type="entry name" value="DD-peptidase/beta-lactamase superfamily"/>
    <property type="match status" value="2"/>
</dbReference>
<evidence type="ECO:0000256" key="27">
    <source>
        <dbReference type="SAM" id="Phobius"/>
    </source>
</evidence>
<dbReference type="Pfam" id="PF00912">
    <property type="entry name" value="Transgly"/>
    <property type="match status" value="1"/>
</dbReference>
<dbReference type="GO" id="GO:0030288">
    <property type="term" value="C:outer membrane-bounded periplasmic space"/>
    <property type="evidence" value="ECO:0007669"/>
    <property type="project" value="TreeGrafter"/>
</dbReference>
<evidence type="ECO:0000256" key="4">
    <source>
        <dbReference type="ARBA" id="ARBA00007739"/>
    </source>
</evidence>
<evidence type="ECO:0000259" key="30">
    <source>
        <dbReference type="Pfam" id="PF17092"/>
    </source>
</evidence>
<evidence type="ECO:0000256" key="26">
    <source>
        <dbReference type="ARBA" id="ARBA00060592"/>
    </source>
</evidence>
<keyword evidence="19 27" id="KW-0472">Membrane</keyword>
<dbReference type="InterPro" id="IPR023346">
    <property type="entry name" value="Lysozyme-like_dom_sf"/>
</dbReference>
<proteinExistence type="inferred from homology"/>
<organism evidence="31 32">
    <name type="scientific">Thalassospira xiamenensis M-5 = DSM 17429</name>
    <dbReference type="NCBI Taxonomy" id="1123366"/>
    <lineage>
        <taxon>Bacteria</taxon>
        <taxon>Pseudomonadati</taxon>
        <taxon>Pseudomonadota</taxon>
        <taxon>Alphaproteobacteria</taxon>
        <taxon>Rhodospirillales</taxon>
        <taxon>Thalassospiraceae</taxon>
        <taxon>Thalassospira</taxon>
    </lineage>
</organism>
<keyword evidence="22" id="KW-0961">Cell wall biogenesis/degradation</keyword>
<evidence type="ECO:0000256" key="6">
    <source>
        <dbReference type="ARBA" id="ARBA00018638"/>
    </source>
</evidence>
<evidence type="ECO:0000256" key="10">
    <source>
        <dbReference type="ARBA" id="ARBA00022670"/>
    </source>
</evidence>
<gene>
    <name evidence="31" type="ORF">TH3_11935</name>
</gene>
<feature type="domain" description="Glycosyl transferase family 51" evidence="29">
    <location>
        <begin position="100"/>
        <end position="277"/>
    </location>
</feature>
<evidence type="ECO:0000259" key="29">
    <source>
        <dbReference type="Pfam" id="PF00912"/>
    </source>
</evidence>
<dbReference type="GO" id="GO:0008360">
    <property type="term" value="P:regulation of cell shape"/>
    <property type="evidence" value="ECO:0007669"/>
    <property type="project" value="UniProtKB-KW"/>
</dbReference>
<evidence type="ECO:0000256" key="12">
    <source>
        <dbReference type="ARBA" id="ARBA00022679"/>
    </source>
</evidence>
<keyword evidence="11" id="KW-0328">Glycosyltransferase</keyword>
<dbReference type="FunFam" id="1.10.3810.10:FF:000003">
    <property type="entry name" value="Penicillin-binding protein 1a"/>
    <property type="match status" value="1"/>
</dbReference>
<evidence type="ECO:0000256" key="8">
    <source>
        <dbReference type="ARBA" id="ARBA00022519"/>
    </source>
</evidence>
<feature type="domain" description="Penicillin-binding protein OB-like" evidence="30">
    <location>
        <begin position="365"/>
        <end position="478"/>
    </location>
</feature>
<keyword evidence="13 27" id="KW-0812">Transmembrane</keyword>
<comment type="pathway">
    <text evidence="26">Glycan biosynthesis.</text>
</comment>
<comment type="catalytic activity">
    <reaction evidence="25">
        <text>[GlcNAc-(1-&gt;4)-Mur2Ac(oyl-L-Ala-gamma-D-Glu-L-Lys-D-Ala-D-Ala)](n)-di-trans,octa-cis-undecaprenyl diphosphate + beta-D-GlcNAc-(1-&gt;4)-Mur2Ac(oyl-L-Ala-gamma-D-Glu-L-Lys-D-Ala-D-Ala)-di-trans,octa-cis-undecaprenyl diphosphate = [GlcNAc-(1-&gt;4)-Mur2Ac(oyl-L-Ala-gamma-D-Glu-L-Lys-D-Ala-D-Ala)](n+1)-di-trans,octa-cis-undecaprenyl diphosphate + di-trans,octa-cis-undecaprenyl diphosphate + H(+)</text>
        <dbReference type="Rhea" id="RHEA:23708"/>
        <dbReference type="Rhea" id="RHEA-COMP:9602"/>
        <dbReference type="Rhea" id="RHEA-COMP:9603"/>
        <dbReference type="ChEBI" id="CHEBI:15378"/>
        <dbReference type="ChEBI" id="CHEBI:58405"/>
        <dbReference type="ChEBI" id="CHEBI:60033"/>
        <dbReference type="ChEBI" id="CHEBI:78435"/>
        <dbReference type="EC" id="2.4.99.28"/>
    </reaction>
</comment>
<dbReference type="Pfam" id="PF17092">
    <property type="entry name" value="PCB_OB"/>
    <property type="match status" value="1"/>
</dbReference>
<dbReference type="InterPro" id="IPR031376">
    <property type="entry name" value="PCB_OB"/>
</dbReference>
<dbReference type="Proteomes" id="UP000007127">
    <property type="component" value="Chromosome"/>
</dbReference>
<dbReference type="Pfam" id="PF00905">
    <property type="entry name" value="Transpeptidase"/>
    <property type="match status" value="1"/>
</dbReference>
<evidence type="ECO:0000256" key="20">
    <source>
        <dbReference type="ARBA" id="ARBA00023251"/>
    </source>
</evidence>
<reference evidence="31 32" key="1">
    <citation type="journal article" date="2012" name="J. Bacteriol.">
        <title>Genome sequence of Thalassospira xiamenensis type strain M-5.</title>
        <authorList>
            <person name="Lai Q."/>
            <person name="Shao Z."/>
        </authorList>
    </citation>
    <scope>NUCLEOTIDE SEQUENCE [LARGE SCALE GENOMIC DNA]</scope>
    <source>
        <strain evidence="31 32">M-5</strain>
    </source>
</reference>
<keyword evidence="9" id="KW-0121">Carboxypeptidase</keyword>
<dbReference type="Gene3D" id="1.10.3810.10">
    <property type="entry name" value="Biosynthetic peptidoglycan transglycosylase-like"/>
    <property type="match status" value="1"/>
</dbReference>
<comment type="similarity">
    <text evidence="4">In the N-terminal section; belongs to the glycosyltransferase 51 family.</text>
</comment>
<dbReference type="InterPro" id="IPR050396">
    <property type="entry name" value="Glycosyltr_51/Transpeptidase"/>
</dbReference>
<dbReference type="GO" id="GO:0009002">
    <property type="term" value="F:serine-type D-Ala-D-Ala carboxypeptidase activity"/>
    <property type="evidence" value="ECO:0007669"/>
    <property type="project" value="UniProtKB-EC"/>
</dbReference>
<evidence type="ECO:0000256" key="18">
    <source>
        <dbReference type="ARBA" id="ARBA00022989"/>
    </source>
</evidence>
<evidence type="ECO:0000256" key="7">
    <source>
        <dbReference type="ARBA" id="ARBA00022475"/>
    </source>
</evidence>
<keyword evidence="10" id="KW-0645">Protease</keyword>
<sequence length="854" mass="94260">MAVRSVTTPSLFCRYDKADCNSPKCALWCAPNRIRPKQQNDKDLFMRILLSIFGVLFLMAIAGGIGVLAIFWHFGQDLPDYTQLENYEPEVMTRVHASDGALIAEYAREKRVFVPITSIPHVVVDAFVAAEDKNFFSHPGIDFASVLRAAVTNVVNMGTGKRPVGASTITQQVAKNFLLTSEVSYERKVKEAILSFRIERAFSKEHILELYLNEIYLGNGSYGVAAAALRYFDKSLDEINIEEAAYLAALPKAPSNYHPVRNHDEAKARRNWVIGRMLEEKFITEAEAQNAWASPLIAKERQSVDTYRADFFAEEVRRQLVDRYGENMLYDGGLSVRSTVDPRLQTIADQALVEGLVEYDRRHGWRGPITNIDLADDWQQKLREVETPNDLPWDKAVVLRVSAEEATLGLLSGKQGRIPLRFLTWARPWKEGQKLGAAVNSPSDVLSPGDVIYVRHFAELDGEELPPNTYGLRQIPAVNGALVAMDPHTGRVLAMSGGFSHDMSKFNRATQARRQPGSAFKPFVYLAALDQGFTPSTLVLDAPFVIDQGPGLGKWKPGNYSGKFYGPSTMRLGIELSRNLMTVRLAQTIGMDKVADYAQRFGVVDDMPQVLSMALGAAETTVMRMTAAYAEFVNGGKKITPTLIDRIQNRRGEVIYRRDERQCAECQDVDFRNQMPPELPDTREQLTDPASAFQMVSMLEGVVERGTGRRIRELGYPLAGKTGTTNDSRDAWFVGFSPDLAVGVYVGFDDNRSLGDQEQGASAAAPIFKQFMGDALKGTKAVPFRTPPGIRMVRVEARSGLPARPGDQNVIWEAFKPGTIPSSNDNVIDGGDAGYSGVGAEGNTGGVSSPGGIY</sequence>
<protein>
    <recommendedName>
        <fullName evidence="6">Penicillin-binding protein 1A</fullName>
        <ecNumber evidence="24">2.4.99.28</ecNumber>
        <ecNumber evidence="5">3.4.16.4</ecNumber>
    </recommendedName>
</protein>
<evidence type="ECO:0000256" key="1">
    <source>
        <dbReference type="ARBA" id="ARBA00004249"/>
    </source>
</evidence>
<dbReference type="InterPro" id="IPR036950">
    <property type="entry name" value="PBP_transglycosylase"/>
</dbReference>
<dbReference type="GO" id="GO:0071555">
    <property type="term" value="P:cell wall organization"/>
    <property type="evidence" value="ECO:0007669"/>
    <property type="project" value="UniProtKB-KW"/>
</dbReference>
<keyword evidence="20" id="KW-0046">Antibiotic resistance</keyword>
<dbReference type="NCBIfam" id="TIGR02074">
    <property type="entry name" value="PBP_1a_fam"/>
    <property type="match status" value="1"/>
</dbReference>
<evidence type="ECO:0000256" key="24">
    <source>
        <dbReference type="ARBA" id="ARBA00044770"/>
    </source>
</evidence>
<comment type="pathway">
    <text evidence="2">Cell wall biogenesis; peptidoglycan biosynthesis.</text>
</comment>
<keyword evidence="15" id="KW-0133">Cell shape</keyword>
<dbReference type="EC" id="2.4.99.28" evidence="24"/>
<evidence type="ECO:0000256" key="19">
    <source>
        <dbReference type="ARBA" id="ARBA00023136"/>
    </source>
</evidence>
<dbReference type="KEGG" id="txi:TH3_11935"/>
<evidence type="ECO:0000313" key="31">
    <source>
        <dbReference type="EMBL" id="AJD52503.1"/>
    </source>
</evidence>
<evidence type="ECO:0000256" key="2">
    <source>
        <dbReference type="ARBA" id="ARBA00004752"/>
    </source>
</evidence>
<name>A0AB72UE03_9PROT</name>
<evidence type="ECO:0000256" key="16">
    <source>
        <dbReference type="ARBA" id="ARBA00022968"/>
    </source>
</evidence>
<keyword evidence="21" id="KW-0511">Multifunctional enzyme</keyword>
<dbReference type="InterPro" id="IPR012338">
    <property type="entry name" value="Beta-lactam/transpept-like"/>
</dbReference>
<dbReference type="GO" id="GO:0005886">
    <property type="term" value="C:plasma membrane"/>
    <property type="evidence" value="ECO:0007669"/>
    <property type="project" value="UniProtKB-SubCell"/>
</dbReference>
<keyword evidence="16" id="KW-0735">Signal-anchor</keyword>
<dbReference type="PANTHER" id="PTHR32282">
    <property type="entry name" value="BINDING PROTEIN TRANSPEPTIDASE, PUTATIVE-RELATED"/>
    <property type="match status" value="1"/>
</dbReference>
<keyword evidence="14" id="KW-0378">Hydrolase</keyword>
<evidence type="ECO:0000259" key="28">
    <source>
        <dbReference type="Pfam" id="PF00905"/>
    </source>
</evidence>
<evidence type="ECO:0000256" key="11">
    <source>
        <dbReference type="ARBA" id="ARBA00022676"/>
    </source>
</evidence>
<dbReference type="InterPro" id="IPR001264">
    <property type="entry name" value="Glyco_trans_51"/>
</dbReference>
<evidence type="ECO:0000256" key="14">
    <source>
        <dbReference type="ARBA" id="ARBA00022801"/>
    </source>
</evidence>
<dbReference type="GO" id="GO:0009252">
    <property type="term" value="P:peptidoglycan biosynthetic process"/>
    <property type="evidence" value="ECO:0007669"/>
    <property type="project" value="UniProtKB-KW"/>
</dbReference>
<evidence type="ECO:0000256" key="25">
    <source>
        <dbReference type="ARBA" id="ARBA00049902"/>
    </source>
</evidence>
<keyword evidence="12" id="KW-0808">Transferase</keyword>
<dbReference type="SUPFAM" id="SSF56601">
    <property type="entry name" value="beta-lactamase/transpeptidase-like"/>
    <property type="match status" value="1"/>
</dbReference>
<dbReference type="EMBL" id="CP004388">
    <property type="protein sequence ID" value="AJD52503.1"/>
    <property type="molecule type" value="Genomic_DNA"/>
</dbReference>
<comment type="catalytic activity">
    <reaction evidence="23">
        <text>Preferential cleavage: (Ac)2-L-Lys-D-Ala-|-D-Ala. Also transpeptidation of peptidyl-alanyl moieties that are N-acyl substituents of D-alanine.</text>
        <dbReference type="EC" id="3.4.16.4"/>
    </reaction>
</comment>
<dbReference type="InterPro" id="IPR001460">
    <property type="entry name" value="PCN-bd_Tpept"/>
</dbReference>
<evidence type="ECO:0000256" key="15">
    <source>
        <dbReference type="ARBA" id="ARBA00022960"/>
    </source>
</evidence>
<evidence type="ECO:0000256" key="13">
    <source>
        <dbReference type="ARBA" id="ARBA00022692"/>
    </source>
</evidence>
<evidence type="ECO:0000313" key="32">
    <source>
        <dbReference type="Proteomes" id="UP000007127"/>
    </source>
</evidence>
<accession>A0AB72UE03</accession>
<feature type="domain" description="Penicillin-binding protein transpeptidase" evidence="28">
    <location>
        <begin position="480"/>
        <end position="772"/>
    </location>
</feature>
<evidence type="ECO:0000256" key="21">
    <source>
        <dbReference type="ARBA" id="ARBA00023268"/>
    </source>
</evidence>
<evidence type="ECO:0000256" key="23">
    <source>
        <dbReference type="ARBA" id="ARBA00034000"/>
    </source>
</evidence>
<dbReference type="EC" id="3.4.16.4" evidence="5"/>